<feature type="transmembrane region" description="Helical" evidence="1">
    <location>
        <begin position="308"/>
        <end position="331"/>
    </location>
</feature>
<evidence type="ECO:0000313" key="3">
    <source>
        <dbReference type="Proteomes" id="UP000499080"/>
    </source>
</evidence>
<evidence type="ECO:0000313" key="2">
    <source>
        <dbReference type="EMBL" id="GBM31270.1"/>
    </source>
</evidence>
<gene>
    <name evidence="2" type="ORF">AVEN_91272_1</name>
</gene>
<feature type="transmembrane region" description="Helical" evidence="1">
    <location>
        <begin position="210"/>
        <end position="230"/>
    </location>
</feature>
<dbReference type="EMBL" id="BGPR01000680">
    <property type="protein sequence ID" value="GBM31270.1"/>
    <property type="molecule type" value="Genomic_DNA"/>
</dbReference>
<feature type="transmembrane region" description="Helical" evidence="1">
    <location>
        <begin position="271"/>
        <end position="296"/>
    </location>
</feature>
<feature type="transmembrane region" description="Helical" evidence="1">
    <location>
        <begin position="85"/>
        <end position="107"/>
    </location>
</feature>
<comment type="caution">
    <text evidence="2">The sequence shown here is derived from an EMBL/GenBank/DDBJ whole genome shotgun (WGS) entry which is preliminary data.</text>
</comment>
<feature type="transmembrane region" description="Helical" evidence="1">
    <location>
        <begin position="33"/>
        <end position="50"/>
    </location>
</feature>
<dbReference type="AlphaFoldDB" id="A0A4Y2EPW1"/>
<accession>A0A4Y2EPW1</accession>
<protein>
    <recommendedName>
        <fullName evidence="4">Gustatory receptor</fullName>
    </recommendedName>
</protein>
<proteinExistence type="predicted"/>
<feature type="transmembrane region" description="Helical" evidence="1">
    <location>
        <begin position="144"/>
        <end position="163"/>
    </location>
</feature>
<name>A0A4Y2EPW1_ARAVE</name>
<dbReference type="Proteomes" id="UP000499080">
    <property type="component" value="Unassembled WGS sequence"/>
</dbReference>
<keyword evidence="1" id="KW-1133">Transmembrane helix</keyword>
<keyword evidence="3" id="KW-1185">Reference proteome</keyword>
<evidence type="ECO:0008006" key="4">
    <source>
        <dbReference type="Google" id="ProtNLM"/>
    </source>
</evidence>
<keyword evidence="1" id="KW-0472">Membrane</keyword>
<sequence length="406" mass="46949">MDADNRFFHRRTIRELIKSCRTEQMKNHFSERVFITRIFYFVAVVFPLNVEPKSLKYYFQRLLEYSATAYLFICILGDLKNLLGIAWLIPAGLTFSTIFTAFFSITIRLTVLYKRQDIFLLMVHLQDTFSGLQLEKPASQRYQLIFGTCICYILPTVLFWFTISLCFPGSERVLTFYVQGTFFGWSSRNKWTNCAIFVICDHFIVNQQHILSGLLIVLCWYLLGLLRRIIASFEVVTERKCDLDSLFNFYVEYSSTISRCKALSEQALSSLLLFLYGFMVFSVFNVTTFLMATNLAKYPMSMVTNQMAVLSVTITGFYFMTFQAVAVHDAAIKVKNVVHEMVSSSDSSDYELKYLILTLVSEFPSHVVVSGWGLFSLRRRFLAQITSGMFTYAVLLIQMGNQNVRK</sequence>
<evidence type="ECO:0000256" key="1">
    <source>
        <dbReference type="SAM" id="Phobius"/>
    </source>
</evidence>
<organism evidence="2 3">
    <name type="scientific">Araneus ventricosus</name>
    <name type="common">Orbweaver spider</name>
    <name type="synonym">Epeira ventricosa</name>
    <dbReference type="NCBI Taxonomy" id="182803"/>
    <lineage>
        <taxon>Eukaryota</taxon>
        <taxon>Metazoa</taxon>
        <taxon>Ecdysozoa</taxon>
        <taxon>Arthropoda</taxon>
        <taxon>Chelicerata</taxon>
        <taxon>Arachnida</taxon>
        <taxon>Araneae</taxon>
        <taxon>Araneomorphae</taxon>
        <taxon>Entelegynae</taxon>
        <taxon>Araneoidea</taxon>
        <taxon>Araneidae</taxon>
        <taxon>Araneus</taxon>
    </lineage>
</organism>
<keyword evidence="1" id="KW-0812">Transmembrane</keyword>
<dbReference type="OrthoDB" id="6436003at2759"/>
<reference evidence="2 3" key="1">
    <citation type="journal article" date="2019" name="Sci. Rep.">
        <title>Orb-weaving spider Araneus ventricosus genome elucidates the spidroin gene catalogue.</title>
        <authorList>
            <person name="Kono N."/>
            <person name="Nakamura H."/>
            <person name="Ohtoshi R."/>
            <person name="Moran D.A.P."/>
            <person name="Shinohara A."/>
            <person name="Yoshida Y."/>
            <person name="Fujiwara M."/>
            <person name="Mori M."/>
            <person name="Tomita M."/>
            <person name="Arakawa K."/>
        </authorList>
    </citation>
    <scope>NUCLEOTIDE SEQUENCE [LARGE SCALE GENOMIC DNA]</scope>
</reference>